<organism evidence="2 3">
    <name type="scientific">Xanthocytophaga agilis</name>
    <dbReference type="NCBI Taxonomy" id="3048010"/>
    <lineage>
        <taxon>Bacteria</taxon>
        <taxon>Pseudomonadati</taxon>
        <taxon>Bacteroidota</taxon>
        <taxon>Cytophagia</taxon>
        <taxon>Cytophagales</taxon>
        <taxon>Rhodocytophagaceae</taxon>
        <taxon>Xanthocytophaga</taxon>
    </lineage>
</organism>
<dbReference type="InterPro" id="IPR013783">
    <property type="entry name" value="Ig-like_fold"/>
</dbReference>
<name>A0AAE3RB21_9BACT</name>
<gene>
    <name evidence="2" type="ORF">QNI22_38250</name>
</gene>
<feature type="domain" description="Surface glycan-binding protein B xyloglucan binding" evidence="1">
    <location>
        <begin position="214"/>
        <end position="411"/>
    </location>
</feature>
<dbReference type="RefSeq" id="WP_314519558.1">
    <property type="nucleotide sequence ID" value="NZ_JASJOU010000024.1"/>
</dbReference>
<dbReference type="SUPFAM" id="SSF81296">
    <property type="entry name" value="E set domains"/>
    <property type="match status" value="1"/>
</dbReference>
<proteinExistence type="predicted"/>
<protein>
    <submittedName>
        <fullName evidence="2">Glycan-binding surface protein</fullName>
    </submittedName>
</protein>
<dbReference type="InterPro" id="IPR014756">
    <property type="entry name" value="Ig_E-set"/>
</dbReference>
<evidence type="ECO:0000313" key="3">
    <source>
        <dbReference type="Proteomes" id="UP001232063"/>
    </source>
</evidence>
<comment type="caution">
    <text evidence="2">The sequence shown here is derived from an EMBL/GenBank/DDBJ whole genome shotgun (WGS) entry which is preliminary data.</text>
</comment>
<dbReference type="Gene3D" id="2.60.120.430">
    <property type="entry name" value="Galactose-binding lectin"/>
    <property type="match status" value="1"/>
</dbReference>
<sequence>MKNISIHIRTLLYWSVLLTIMVSLNACKDEELGAPVIKQVRMLDPATKDSTFTQTYPGTLIAIQGENLAGAKNIYFNGYDASFNPVYNTNQTIIITIPAEAPTEATESSVPNTLRIVTTHGETTFSFTLLPPKPVISSIYNENELPGSKMTITGANFYLVEKITFPGNVEVTEFTVSEDAEAIEVTIPASLTTSGSVKVTTKYGEVESSAPVNFYTGSGVLCNFDDVNTLLWGCATSSDDSKFPGGHGNYALMEFAGIGAGDGGWWNTNRSINTGSAQWVSAENLNDGIASYSLKFEIYIKEEWKVGSILIAKDGNWNNYMARYAPWSGGDNSSSSTAYTTTTGWHTVTIPLTDFKKTKDGSYDDSGSSPTSLTQVLGESGTGGINFYFINDGSETVKTFSAAVDNIRVVKNIQ</sequence>
<dbReference type="GO" id="GO:0030247">
    <property type="term" value="F:polysaccharide binding"/>
    <property type="evidence" value="ECO:0007669"/>
    <property type="project" value="InterPro"/>
</dbReference>
<dbReference type="Pfam" id="PF18329">
    <property type="entry name" value="SGBP_B_XBD"/>
    <property type="match status" value="1"/>
</dbReference>
<dbReference type="Gene3D" id="2.60.40.10">
    <property type="entry name" value="Immunoglobulins"/>
    <property type="match status" value="2"/>
</dbReference>
<reference evidence="2" key="1">
    <citation type="submission" date="2023-05" db="EMBL/GenBank/DDBJ databases">
        <authorList>
            <person name="Zhang X."/>
        </authorList>
    </citation>
    <scope>NUCLEOTIDE SEQUENCE</scope>
    <source>
        <strain evidence="2">BD1B2-1</strain>
    </source>
</reference>
<dbReference type="InterPro" id="IPR040475">
    <property type="entry name" value="SGBP_B_XBD"/>
</dbReference>
<keyword evidence="3" id="KW-1185">Reference proteome</keyword>
<dbReference type="EMBL" id="JASJOU010000024">
    <property type="protein sequence ID" value="MDJ1506555.1"/>
    <property type="molecule type" value="Genomic_DNA"/>
</dbReference>
<evidence type="ECO:0000313" key="2">
    <source>
        <dbReference type="EMBL" id="MDJ1506555.1"/>
    </source>
</evidence>
<dbReference type="AlphaFoldDB" id="A0AAE3RB21"/>
<dbReference type="Proteomes" id="UP001232063">
    <property type="component" value="Unassembled WGS sequence"/>
</dbReference>
<accession>A0AAE3RB21</accession>
<evidence type="ECO:0000259" key="1">
    <source>
        <dbReference type="Pfam" id="PF18329"/>
    </source>
</evidence>
<dbReference type="CDD" id="cd00102">
    <property type="entry name" value="IPT"/>
    <property type="match status" value="1"/>
</dbReference>